<feature type="compositionally biased region" description="Low complexity" evidence="1">
    <location>
        <begin position="612"/>
        <end position="633"/>
    </location>
</feature>
<dbReference type="Pfam" id="PF25009">
    <property type="entry name" value="DUF7785"/>
    <property type="match status" value="1"/>
</dbReference>
<proteinExistence type="predicted"/>
<dbReference type="STRING" id="97972.A0A2V1ECM4"/>
<reference evidence="4 5" key="1">
    <citation type="journal article" date="2018" name="Sci. Rep.">
        <title>Comparative genomics provides insights into the lifestyle and reveals functional heterogeneity of dark septate endophytic fungi.</title>
        <authorList>
            <person name="Knapp D.G."/>
            <person name="Nemeth J.B."/>
            <person name="Barry K."/>
            <person name="Hainaut M."/>
            <person name="Henrissat B."/>
            <person name="Johnson J."/>
            <person name="Kuo A."/>
            <person name="Lim J.H.P."/>
            <person name="Lipzen A."/>
            <person name="Nolan M."/>
            <person name="Ohm R.A."/>
            <person name="Tamas L."/>
            <person name="Grigoriev I.V."/>
            <person name="Spatafora J.W."/>
            <person name="Nagy L.G."/>
            <person name="Kovacs G.M."/>
        </authorList>
    </citation>
    <scope>NUCLEOTIDE SEQUENCE [LARGE SCALE GENOMIC DNA]</scope>
    <source>
        <strain evidence="4 5">DSE2036</strain>
    </source>
</reference>
<accession>A0A2V1ECM4</accession>
<keyword evidence="5" id="KW-1185">Reference proteome</keyword>
<dbReference type="OrthoDB" id="5354458at2759"/>
<dbReference type="InterPro" id="IPR057199">
    <property type="entry name" value="DUF7877"/>
</dbReference>
<dbReference type="Pfam" id="PF25289">
    <property type="entry name" value="DUF7877"/>
    <property type="match status" value="1"/>
</dbReference>
<organism evidence="4 5">
    <name type="scientific">Periconia macrospinosa</name>
    <dbReference type="NCBI Taxonomy" id="97972"/>
    <lineage>
        <taxon>Eukaryota</taxon>
        <taxon>Fungi</taxon>
        <taxon>Dikarya</taxon>
        <taxon>Ascomycota</taxon>
        <taxon>Pezizomycotina</taxon>
        <taxon>Dothideomycetes</taxon>
        <taxon>Pleosporomycetidae</taxon>
        <taxon>Pleosporales</taxon>
        <taxon>Massarineae</taxon>
        <taxon>Periconiaceae</taxon>
        <taxon>Periconia</taxon>
    </lineage>
</organism>
<dbReference type="EMBL" id="KZ805306">
    <property type="protein sequence ID" value="PVI07005.1"/>
    <property type="molecule type" value="Genomic_DNA"/>
</dbReference>
<feature type="compositionally biased region" description="Polar residues" evidence="1">
    <location>
        <begin position="900"/>
        <end position="913"/>
    </location>
</feature>
<evidence type="ECO:0000256" key="1">
    <source>
        <dbReference type="SAM" id="MobiDB-lite"/>
    </source>
</evidence>
<feature type="domain" description="DUF7877" evidence="3">
    <location>
        <begin position="56"/>
        <end position="168"/>
    </location>
</feature>
<evidence type="ECO:0000259" key="2">
    <source>
        <dbReference type="Pfam" id="PF25009"/>
    </source>
</evidence>
<evidence type="ECO:0000259" key="3">
    <source>
        <dbReference type="Pfam" id="PF25289"/>
    </source>
</evidence>
<dbReference type="InterPro" id="IPR056687">
    <property type="entry name" value="DUF7785"/>
</dbReference>
<name>A0A2V1ECM4_9PLEO</name>
<feature type="region of interest" description="Disordered" evidence="1">
    <location>
        <begin position="178"/>
        <end position="204"/>
    </location>
</feature>
<feature type="compositionally biased region" description="Polar residues" evidence="1">
    <location>
        <begin position="882"/>
        <end position="892"/>
    </location>
</feature>
<feature type="region of interest" description="Disordered" evidence="1">
    <location>
        <begin position="612"/>
        <end position="726"/>
    </location>
</feature>
<feature type="region of interest" description="Disordered" evidence="1">
    <location>
        <begin position="756"/>
        <end position="913"/>
    </location>
</feature>
<feature type="region of interest" description="Disordered" evidence="1">
    <location>
        <begin position="350"/>
        <end position="380"/>
    </location>
</feature>
<feature type="compositionally biased region" description="Pro residues" evidence="1">
    <location>
        <begin position="17"/>
        <end position="26"/>
    </location>
</feature>
<feature type="domain" description="DUF7785" evidence="2">
    <location>
        <begin position="488"/>
        <end position="586"/>
    </location>
</feature>
<dbReference type="Proteomes" id="UP000244855">
    <property type="component" value="Unassembled WGS sequence"/>
</dbReference>
<feature type="region of interest" description="Disordered" evidence="1">
    <location>
        <begin position="1"/>
        <end position="53"/>
    </location>
</feature>
<feature type="compositionally biased region" description="Polar residues" evidence="1">
    <location>
        <begin position="634"/>
        <end position="696"/>
    </location>
</feature>
<protein>
    <submittedName>
        <fullName evidence="4">Uncharacterized protein</fullName>
    </submittedName>
</protein>
<evidence type="ECO:0000313" key="4">
    <source>
        <dbReference type="EMBL" id="PVI07005.1"/>
    </source>
</evidence>
<feature type="compositionally biased region" description="Low complexity" evidence="1">
    <location>
        <begin position="846"/>
        <end position="881"/>
    </location>
</feature>
<feature type="compositionally biased region" description="Basic and acidic residues" evidence="1">
    <location>
        <begin position="178"/>
        <end position="188"/>
    </location>
</feature>
<sequence length="913" mass="97812">MATDTTQTSTNGALTPPSLPPAPTSPSPAKRKRTDTDALLNGAPSVATVNGPPPSLQTVLEDIVAVLQSYDTQPSILEHPIISSAARAASGEADAKRTKLTPPAPATITSLLKSHFYDSFEALEKDAEDATADILATIGSGELDTVPSSPEESALQAKVLAFRKMLRSLIHREEVRRAHVEAKKRNSEKGTGGQQDNTSVQIKEEDLESRTVLTLFGSAQGPKQLFSSLQQPRSIPSSNPASKLDTSVKVTLPLRESTLPNILSTTEVFPLPDGMEEKKNNKENATIGKLFKAPAHLPQLSPPKLAKTLTTKGSTVAFAHPEVPKPSRKGSHSYANQQLSAGYWLGYGGVDMPKDPTSPTAKQKSRQRALSTGAGEQPPSELTLTAVKQAKEDALFRSAYSSFAPTRDNASAIIPEETKNMVWWQKVGEKRFNEVFPVDPDLLELETGIEPEEEQPEANEDELFKKAVEQFEPIQGPTLELEEKSYLEKSTEEVLAEISELLETLASHQRIRNSSLATNPRTPVIQNASLANLAGSPSTPSSEEVDIYQILKAQLTMMILQLPPHALAKLNGDQLEELNISRTILIENKDTHGVLEEDQASRLAKVSVPAAAAPPSLSRMASGGSASHHYSSSNTQYGRTAPSVHSTSRPVQASTSYFPQQQAVHRSPSVQYTRSSSGPQSSYQTPGPAFTANSRPTYGANPTYAQQTPRAAHAPAPNQYYNQSASRTNTYGGAAASQYYGATPQPQAQVRYPQQQQNGFFPPRPQNVAPMYPSTPNPHGRTASPLKVAPTPNASQPNYPPRAPSGFSTPISGAPIRNTYYPASQFGHAQPQPHTPVAGSAPPPRASTATPGYGANPQQIILNQQQAQAATQPQARLAAQTSFSSRQSSGTPQPGPPNGQFANGQPNAGSMAT</sequence>
<gene>
    <name evidence="4" type="ORF">DM02DRAFT_581679</name>
</gene>
<feature type="compositionally biased region" description="Polar residues" evidence="1">
    <location>
        <begin position="1"/>
        <end position="12"/>
    </location>
</feature>
<evidence type="ECO:0000313" key="5">
    <source>
        <dbReference type="Proteomes" id="UP000244855"/>
    </source>
</evidence>
<dbReference type="AlphaFoldDB" id="A0A2V1ECM4"/>